<sequence length="163" mass="19412">MVRGQLLRIPCYRLLFFNGFVDIVDLIVNSLFTSYFHFHRNYMRTVSHLNRFFANKSRDAMEQTRFAIAPYVQVVEKVIQLERSWTGASFNCMVLAINRTVEMLPVLYRFRFLFRGRLLYMWMLFSVLLMLVQPFTKRPVPFNTAMSAFMASPMISDDIEWVH</sequence>
<evidence type="ECO:0000313" key="2">
    <source>
        <dbReference type="EMBL" id="VDL69999.1"/>
    </source>
</evidence>
<organism evidence="4">
    <name type="scientific">Nippostrongylus brasiliensis</name>
    <name type="common">Rat hookworm</name>
    <dbReference type="NCBI Taxonomy" id="27835"/>
    <lineage>
        <taxon>Eukaryota</taxon>
        <taxon>Metazoa</taxon>
        <taxon>Ecdysozoa</taxon>
        <taxon>Nematoda</taxon>
        <taxon>Chromadorea</taxon>
        <taxon>Rhabditida</taxon>
        <taxon>Rhabditina</taxon>
        <taxon>Rhabditomorpha</taxon>
        <taxon>Strongyloidea</taxon>
        <taxon>Heligmosomidae</taxon>
        <taxon>Nippostrongylus</taxon>
    </lineage>
</organism>
<gene>
    <name evidence="2" type="ORF">NBR_LOCUS6410</name>
</gene>
<keyword evidence="1" id="KW-0472">Membrane</keyword>
<protein>
    <submittedName>
        <fullName evidence="4">Ion_trans domain-containing protein</fullName>
    </submittedName>
</protein>
<dbReference type="PANTHER" id="PTHR23021">
    <property type="entry name" value="SERPENTINE RECEPTOR, CLASS T"/>
    <property type="match status" value="1"/>
</dbReference>
<dbReference type="Proteomes" id="UP000271162">
    <property type="component" value="Unassembled WGS sequence"/>
</dbReference>
<evidence type="ECO:0000313" key="3">
    <source>
        <dbReference type="Proteomes" id="UP000271162"/>
    </source>
</evidence>
<feature type="transmembrane region" description="Helical" evidence="1">
    <location>
        <begin position="15"/>
        <end position="38"/>
    </location>
</feature>
<keyword evidence="3" id="KW-1185">Reference proteome</keyword>
<dbReference type="STRING" id="27835.A0A158QX85"/>
<dbReference type="AlphaFoldDB" id="A0A158QX85"/>
<accession>A0A158QX85</accession>
<evidence type="ECO:0000313" key="4">
    <source>
        <dbReference type="WBParaSite" id="NBR_0000640901-mRNA-1"/>
    </source>
</evidence>
<dbReference type="Pfam" id="PF10321">
    <property type="entry name" value="7TM_GPCR_Srt"/>
    <property type="match status" value="1"/>
</dbReference>
<dbReference type="InterPro" id="IPR019425">
    <property type="entry name" value="7TM_GPCR_serpentine_rcpt_Srt"/>
</dbReference>
<keyword evidence="1" id="KW-0812">Transmembrane</keyword>
<dbReference type="EMBL" id="UYSL01019799">
    <property type="protein sequence ID" value="VDL69999.1"/>
    <property type="molecule type" value="Genomic_DNA"/>
</dbReference>
<keyword evidence="1" id="KW-1133">Transmembrane helix</keyword>
<reference evidence="2 3" key="2">
    <citation type="submission" date="2018-11" db="EMBL/GenBank/DDBJ databases">
        <authorList>
            <consortium name="Pathogen Informatics"/>
        </authorList>
    </citation>
    <scope>NUCLEOTIDE SEQUENCE [LARGE SCALE GENOMIC DNA]</scope>
</reference>
<dbReference type="WBParaSite" id="NBR_0000640901-mRNA-1">
    <property type="protein sequence ID" value="NBR_0000640901-mRNA-1"/>
    <property type="gene ID" value="NBR_0000640901"/>
</dbReference>
<feature type="transmembrane region" description="Helical" evidence="1">
    <location>
        <begin position="118"/>
        <end position="136"/>
    </location>
</feature>
<evidence type="ECO:0000256" key="1">
    <source>
        <dbReference type="SAM" id="Phobius"/>
    </source>
</evidence>
<reference evidence="4" key="1">
    <citation type="submission" date="2016-04" db="UniProtKB">
        <authorList>
            <consortium name="WormBaseParasite"/>
        </authorList>
    </citation>
    <scope>IDENTIFICATION</scope>
</reference>
<proteinExistence type="predicted"/>
<name>A0A158QX85_NIPBR</name>